<evidence type="ECO:0000313" key="1">
    <source>
        <dbReference type="EMBL" id="MDT0464332.1"/>
    </source>
</evidence>
<keyword evidence="2" id="KW-1185">Reference proteome</keyword>
<reference evidence="2" key="1">
    <citation type="submission" date="2023-07" db="EMBL/GenBank/DDBJ databases">
        <title>30 novel species of actinomycetes from the DSMZ collection.</title>
        <authorList>
            <person name="Nouioui I."/>
        </authorList>
    </citation>
    <scope>NUCLEOTIDE SEQUENCE [LARGE SCALE GENOMIC DNA]</scope>
    <source>
        <strain evidence="2">DSM 41699</strain>
    </source>
</reference>
<dbReference type="Proteomes" id="UP001183809">
    <property type="component" value="Unassembled WGS sequence"/>
</dbReference>
<name>A0ABU2TTP5_9ACTN</name>
<accession>A0ABU2TTP5</accession>
<evidence type="ECO:0000313" key="2">
    <source>
        <dbReference type="Proteomes" id="UP001183809"/>
    </source>
</evidence>
<dbReference type="RefSeq" id="WP_311695464.1">
    <property type="nucleotide sequence ID" value="NZ_JAVREY010000014.1"/>
</dbReference>
<dbReference type="EMBL" id="JAVREY010000014">
    <property type="protein sequence ID" value="MDT0464332.1"/>
    <property type="molecule type" value="Genomic_DNA"/>
</dbReference>
<protein>
    <submittedName>
        <fullName evidence="1">Uncharacterized protein</fullName>
    </submittedName>
</protein>
<sequence length="165" mass="18192">MPDGADLLDTYADERGEAARAVGSRADVQTRLWLLGRRHQVVLRDNALRAASGLCLFDLAYVPWLADLRTKYRTDAPAGGRAAGFVPGALVPQPLRGQLDDLRHTLILVGQPDQKVRELRRWCAERLGVVLDIRTVARRGRRWCSPGGTATWTGSARTAPRCGHD</sequence>
<gene>
    <name evidence="1" type="ORF">RM764_15070</name>
</gene>
<proteinExistence type="predicted"/>
<organism evidence="1 2">
    <name type="scientific">Streptomyces gibsoniae</name>
    <dbReference type="NCBI Taxonomy" id="3075529"/>
    <lineage>
        <taxon>Bacteria</taxon>
        <taxon>Bacillati</taxon>
        <taxon>Actinomycetota</taxon>
        <taxon>Actinomycetes</taxon>
        <taxon>Kitasatosporales</taxon>
        <taxon>Streptomycetaceae</taxon>
        <taxon>Streptomyces</taxon>
    </lineage>
</organism>
<comment type="caution">
    <text evidence="1">The sequence shown here is derived from an EMBL/GenBank/DDBJ whole genome shotgun (WGS) entry which is preliminary data.</text>
</comment>